<dbReference type="InterPro" id="IPR011990">
    <property type="entry name" value="TPR-like_helical_dom_sf"/>
</dbReference>
<reference evidence="4" key="2">
    <citation type="journal article" date="2021" name="PeerJ">
        <title>Extensive microbial diversity within the chicken gut microbiome revealed by metagenomics and culture.</title>
        <authorList>
            <person name="Gilroy R."/>
            <person name="Ravi A."/>
            <person name="Getino M."/>
            <person name="Pursley I."/>
            <person name="Horton D.L."/>
            <person name="Alikhan N.F."/>
            <person name="Baker D."/>
            <person name="Gharbi K."/>
            <person name="Hall N."/>
            <person name="Watson M."/>
            <person name="Adriaenssens E.M."/>
            <person name="Foster-Nyarko E."/>
            <person name="Jarju S."/>
            <person name="Secka A."/>
            <person name="Antonio M."/>
            <person name="Oren A."/>
            <person name="Chaudhuri R.R."/>
            <person name="La Ragione R."/>
            <person name="Hildebrand F."/>
            <person name="Pallen M.J."/>
        </authorList>
    </citation>
    <scope>NUCLEOTIDE SEQUENCE</scope>
    <source>
        <strain evidence="4">1383</strain>
    </source>
</reference>
<organism evidence="4 5">
    <name type="scientific">Candidatus Merdimorpha stercoravium</name>
    <dbReference type="NCBI Taxonomy" id="2840863"/>
    <lineage>
        <taxon>Bacteria</taxon>
        <taxon>Pseudomonadati</taxon>
        <taxon>Bacteroidota</taxon>
        <taxon>Flavobacteriia</taxon>
        <taxon>Flavobacteriales</taxon>
        <taxon>Candidatus Merdimorpha</taxon>
    </lineage>
</organism>
<evidence type="ECO:0000256" key="1">
    <source>
        <dbReference type="ARBA" id="ARBA00022737"/>
    </source>
</evidence>
<dbReference type="PANTHER" id="PTHR44943">
    <property type="entry name" value="CELLULOSE SYNTHASE OPERON PROTEIN C"/>
    <property type="match status" value="1"/>
</dbReference>
<proteinExistence type="predicted"/>
<keyword evidence="2 3" id="KW-0802">TPR repeat</keyword>
<reference evidence="4" key="1">
    <citation type="submission" date="2020-10" db="EMBL/GenBank/DDBJ databases">
        <authorList>
            <person name="Gilroy R."/>
        </authorList>
    </citation>
    <scope>NUCLEOTIDE SEQUENCE</scope>
    <source>
        <strain evidence="4">1383</strain>
    </source>
</reference>
<dbReference type="Pfam" id="PF13181">
    <property type="entry name" value="TPR_8"/>
    <property type="match status" value="1"/>
</dbReference>
<name>A0A9D1HA70_9FLAO</name>
<evidence type="ECO:0000256" key="3">
    <source>
        <dbReference type="PROSITE-ProRule" id="PRU00339"/>
    </source>
</evidence>
<dbReference type="PROSITE" id="PS50005">
    <property type="entry name" value="TPR"/>
    <property type="match status" value="3"/>
</dbReference>
<dbReference type="SUPFAM" id="SSF48452">
    <property type="entry name" value="TPR-like"/>
    <property type="match status" value="1"/>
</dbReference>
<feature type="repeat" description="TPR" evidence="3">
    <location>
        <begin position="272"/>
        <end position="305"/>
    </location>
</feature>
<feature type="repeat" description="TPR" evidence="3">
    <location>
        <begin position="238"/>
        <end position="271"/>
    </location>
</feature>
<dbReference type="Pfam" id="PF13432">
    <property type="entry name" value="TPR_16"/>
    <property type="match status" value="2"/>
</dbReference>
<keyword evidence="1" id="KW-0677">Repeat</keyword>
<dbReference type="AlphaFoldDB" id="A0A9D1HA70"/>
<dbReference type="SMART" id="SM00028">
    <property type="entry name" value="TPR"/>
    <property type="match status" value="7"/>
</dbReference>
<gene>
    <name evidence="4" type="ORF">IAC44_00065</name>
</gene>
<evidence type="ECO:0000256" key="2">
    <source>
        <dbReference type="ARBA" id="ARBA00022803"/>
    </source>
</evidence>
<dbReference type="PANTHER" id="PTHR44943:SF8">
    <property type="entry name" value="TPR REPEAT-CONTAINING PROTEIN MJ0263"/>
    <property type="match status" value="1"/>
</dbReference>
<dbReference type="InterPro" id="IPR051685">
    <property type="entry name" value="Ycf3/AcsC/BcsC/TPR_MFPF"/>
</dbReference>
<dbReference type="Pfam" id="PF14559">
    <property type="entry name" value="TPR_19"/>
    <property type="match status" value="1"/>
</dbReference>
<evidence type="ECO:0000313" key="4">
    <source>
        <dbReference type="EMBL" id="HIT97212.1"/>
    </source>
</evidence>
<sequence>MCVLEDLYRRYGPSTPEGENLRRGQELLREGAYEQALGYFDLAQQHPRTSSQALEGKLEALLALEKYDDAHRTIDAALKDFPDNAVACRYRALLYARENRTDDAIACIDHLLTLDPDDEKAYLAKSELLVKKGDYQAACRTAEDLLARHPDSEAANFEAAKAFFALKQYDKALSLFGKVVRMNPSNTNARKAERRSVEKLRRTENNELRLALTLLDNKMYTDSLRHFAGVLARGENTAEIHYFLGKAYKGLGETDRMIEAMQQAAELAPRSTSPLLEIGEQLLSEGKADQAMDYFDRVLKIEPSNRQANMRRGEYLQRAGRPGEADPYYDRILDKNNNDAEAYLKKGISAMDRYPAAGNPMLYFDKAMEADPTYALPMYYRGQFQLLSGQKTRYALESFNKAAYLAAMSCDEDLLEKCRQAIRELTQTS</sequence>
<dbReference type="Proteomes" id="UP000824161">
    <property type="component" value="Unassembled WGS sequence"/>
</dbReference>
<dbReference type="Gene3D" id="1.25.40.10">
    <property type="entry name" value="Tetratricopeptide repeat domain"/>
    <property type="match status" value="3"/>
</dbReference>
<protein>
    <submittedName>
        <fullName evidence="4">Tetratricopeptide repeat protein</fullName>
    </submittedName>
</protein>
<evidence type="ECO:0000313" key="5">
    <source>
        <dbReference type="Proteomes" id="UP000824161"/>
    </source>
</evidence>
<dbReference type="EMBL" id="DVLY01000002">
    <property type="protein sequence ID" value="HIT97212.1"/>
    <property type="molecule type" value="Genomic_DNA"/>
</dbReference>
<dbReference type="InterPro" id="IPR019734">
    <property type="entry name" value="TPR_rpt"/>
</dbReference>
<comment type="caution">
    <text evidence="4">The sequence shown here is derived from an EMBL/GenBank/DDBJ whole genome shotgun (WGS) entry which is preliminary data.</text>
</comment>
<feature type="repeat" description="TPR" evidence="3">
    <location>
        <begin position="153"/>
        <end position="186"/>
    </location>
</feature>
<accession>A0A9D1HA70</accession>